<evidence type="ECO:0000256" key="9">
    <source>
        <dbReference type="ARBA" id="ARBA00022679"/>
    </source>
</evidence>
<keyword evidence="10 16" id="KW-0663">Pyridoxal phosphate</keyword>
<sequence>MRAAHLAALKDAVGIGGKAAVGEEHRFDALPELFVRQEEKARSPLRRRCLGHALSSLRSFAFGSQYVSLVDIPRAKHRFAPSAIFGLGARLRIRNLDREARMSGGYDDRDGKIWLDGQLVEWRDAQVHVLTHALHYASSVFEGERCYDGRIFKGVEHSQRLRKSAELLDFEIPYSVEGIETAKYAVLEANGWSNAYVRALAWRGAGPDMGVASLRNPVRMAVAAWEWGSYYGDAKMKGAKLDIAKWKRPSPETAPSQAKAAGLYMICTMSKHAAEAKGCSDALMFDYRGYVAERTGANMFFVKDGEVHTPLADCFLNGITRQTVIAMLKDKGLTVHERHIMPEELEGFEQCWLTGTAAEVTPVGQIGDYSFEVGALTRDVAESYEKLVRA</sequence>
<dbReference type="eggNOG" id="COG0115">
    <property type="taxonomic scope" value="Bacteria"/>
</dbReference>
<accession>U3AAQ9</accession>
<reference evidence="18" key="1">
    <citation type="journal article" date="2013" name="Genome Announc.">
        <title>Draft Genome Sequence of Loktanella cinnabarina LL-001T, Isolated from Deep-Sea Floor Sediment.</title>
        <authorList>
            <person name="Nishi S."/>
            <person name="Tsubouchi T."/>
            <person name="Takaki Y."/>
            <person name="Koyanagi R."/>
            <person name="Satoh N."/>
            <person name="Maruyama T."/>
            <person name="Hatada Y."/>
        </authorList>
    </citation>
    <scope>NUCLEOTIDE SEQUENCE [LARGE SCALE GENOMIC DNA]</scope>
    <source>
        <strain evidence="18">LL-001</strain>
    </source>
</reference>
<comment type="catalytic activity">
    <reaction evidence="12 17">
        <text>L-valine + 2-oxoglutarate = 3-methyl-2-oxobutanoate + L-glutamate</text>
        <dbReference type="Rhea" id="RHEA:24813"/>
        <dbReference type="ChEBI" id="CHEBI:11851"/>
        <dbReference type="ChEBI" id="CHEBI:16810"/>
        <dbReference type="ChEBI" id="CHEBI:29985"/>
        <dbReference type="ChEBI" id="CHEBI:57762"/>
        <dbReference type="EC" id="2.6.1.42"/>
    </reaction>
</comment>
<evidence type="ECO:0000256" key="2">
    <source>
        <dbReference type="ARBA" id="ARBA00003109"/>
    </source>
</evidence>
<dbReference type="NCBIfam" id="TIGR01122">
    <property type="entry name" value="ilvE_I"/>
    <property type="match status" value="1"/>
</dbReference>
<comment type="function">
    <text evidence="2 17">Acts on leucine, isoleucine and valine.</text>
</comment>
<evidence type="ECO:0000313" key="18">
    <source>
        <dbReference type="EMBL" id="GAD54779.1"/>
    </source>
</evidence>
<dbReference type="Gene3D" id="3.20.10.10">
    <property type="entry name" value="D-amino Acid Aminotransferase, subunit A, domain 2"/>
    <property type="match status" value="1"/>
</dbReference>
<dbReference type="UniPathway" id="UPA00049">
    <property type="reaction ID" value="UER00062"/>
</dbReference>
<dbReference type="GO" id="GO:0009099">
    <property type="term" value="P:L-valine biosynthetic process"/>
    <property type="evidence" value="ECO:0007669"/>
    <property type="project" value="UniProtKB-UniPathway"/>
</dbReference>
<dbReference type="EMBL" id="BATB01000006">
    <property type="protein sequence ID" value="GAD54779.1"/>
    <property type="molecule type" value="Genomic_DNA"/>
</dbReference>
<keyword evidence="19" id="KW-1185">Reference proteome</keyword>
<dbReference type="SUPFAM" id="SSF56752">
    <property type="entry name" value="D-aminoacid aminotransferase-like PLP-dependent enzymes"/>
    <property type="match status" value="1"/>
</dbReference>
<dbReference type="GO" id="GO:0052655">
    <property type="term" value="F:L-valine-2-oxoglutarate transaminase activity"/>
    <property type="evidence" value="ECO:0007669"/>
    <property type="project" value="RHEA"/>
</dbReference>
<dbReference type="STRING" id="1337093.MBELCI_0831"/>
<comment type="catalytic activity">
    <reaction evidence="13 17">
        <text>L-isoleucine + 2-oxoglutarate = (S)-3-methyl-2-oxopentanoate + L-glutamate</text>
        <dbReference type="Rhea" id="RHEA:24801"/>
        <dbReference type="ChEBI" id="CHEBI:16810"/>
        <dbReference type="ChEBI" id="CHEBI:29985"/>
        <dbReference type="ChEBI" id="CHEBI:35146"/>
        <dbReference type="ChEBI" id="CHEBI:58045"/>
        <dbReference type="EC" id="2.6.1.42"/>
    </reaction>
</comment>
<dbReference type="InterPro" id="IPR043131">
    <property type="entry name" value="BCAT-like_N"/>
</dbReference>
<dbReference type="NCBIfam" id="NF005146">
    <property type="entry name" value="PRK06606.1"/>
    <property type="match status" value="1"/>
</dbReference>
<dbReference type="InterPro" id="IPR018300">
    <property type="entry name" value="Aminotrans_IV_CS"/>
</dbReference>
<evidence type="ECO:0000256" key="4">
    <source>
        <dbReference type="ARBA" id="ARBA00004931"/>
    </source>
</evidence>
<dbReference type="GO" id="GO:0009098">
    <property type="term" value="P:L-leucine biosynthetic process"/>
    <property type="evidence" value="ECO:0007669"/>
    <property type="project" value="UniProtKB-UniPathway"/>
</dbReference>
<keyword evidence="8 17" id="KW-0028">Amino-acid biosynthesis</keyword>
<dbReference type="PANTHER" id="PTHR42743">
    <property type="entry name" value="AMINO-ACID AMINOTRANSFERASE"/>
    <property type="match status" value="1"/>
</dbReference>
<organism evidence="18 19">
    <name type="scientific">Limimaricola cinnabarinus LL-001</name>
    <dbReference type="NCBI Taxonomy" id="1337093"/>
    <lineage>
        <taxon>Bacteria</taxon>
        <taxon>Pseudomonadati</taxon>
        <taxon>Pseudomonadota</taxon>
        <taxon>Alphaproteobacteria</taxon>
        <taxon>Rhodobacterales</taxon>
        <taxon>Paracoccaceae</taxon>
        <taxon>Limimaricola</taxon>
    </lineage>
</organism>
<evidence type="ECO:0000256" key="6">
    <source>
        <dbReference type="ARBA" id="ARBA00009320"/>
    </source>
</evidence>
<evidence type="ECO:0000256" key="1">
    <source>
        <dbReference type="ARBA" id="ARBA00001933"/>
    </source>
</evidence>
<gene>
    <name evidence="17" type="primary">ilvE</name>
    <name evidence="18" type="ORF">MBELCI_0831</name>
</gene>
<dbReference type="Gene3D" id="3.30.470.10">
    <property type="match status" value="1"/>
</dbReference>
<dbReference type="GO" id="GO:0052656">
    <property type="term" value="F:L-isoleucine-2-oxoglutarate transaminase activity"/>
    <property type="evidence" value="ECO:0007669"/>
    <property type="project" value="RHEA"/>
</dbReference>
<comment type="pathway">
    <text evidence="4 17">Amino-acid biosynthesis; L-valine biosynthesis; L-valine from pyruvate: step 4/4.</text>
</comment>
<evidence type="ECO:0000256" key="14">
    <source>
        <dbReference type="ARBA" id="ARBA00049229"/>
    </source>
</evidence>
<dbReference type="InterPro" id="IPR050571">
    <property type="entry name" value="Class-IV_PLP-Dep_Aminotrnsfr"/>
</dbReference>
<dbReference type="Proteomes" id="UP000016566">
    <property type="component" value="Unassembled WGS sequence"/>
</dbReference>
<evidence type="ECO:0000256" key="5">
    <source>
        <dbReference type="ARBA" id="ARBA00005072"/>
    </source>
</evidence>
<evidence type="ECO:0000256" key="12">
    <source>
        <dbReference type="ARBA" id="ARBA00048212"/>
    </source>
</evidence>
<comment type="catalytic activity">
    <reaction evidence="14 17">
        <text>L-leucine + 2-oxoglutarate = 4-methyl-2-oxopentanoate + L-glutamate</text>
        <dbReference type="Rhea" id="RHEA:18321"/>
        <dbReference type="ChEBI" id="CHEBI:16810"/>
        <dbReference type="ChEBI" id="CHEBI:17865"/>
        <dbReference type="ChEBI" id="CHEBI:29985"/>
        <dbReference type="ChEBI" id="CHEBI:57427"/>
        <dbReference type="EC" id="2.6.1.42"/>
    </reaction>
</comment>
<dbReference type="AlphaFoldDB" id="U3AAQ9"/>
<keyword evidence="7 17" id="KW-0032">Aminotransferase</keyword>
<dbReference type="InterPro" id="IPR001544">
    <property type="entry name" value="Aminotrans_IV"/>
</dbReference>
<evidence type="ECO:0000256" key="15">
    <source>
        <dbReference type="RuleBase" id="RU004106"/>
    </source>
</evidence>
<evidence type="ECO:0000256" key="7">
    <source>
        <dbReference type="ARBA" id="ARBA00022576"/>
    </source>
</evidence>
<keyword evidence="11 17" id="KW-0100">Branched-chain amino acid biosynthesis</keyword>
<protein>
    <recommendedName>
        <fullName evidence="17">Branched-chain-amino-acid aminotransferase</fullName>
        <shortName evidence="17">BCAT</shortName>
        <ecNumber evidence="17">2.6.1.42</ecNumber>
    </recommendedName>
</protein>
<dbReference type="UniPathway" id="UPA00048">
    <property type="reaction ID" value="UER00073"/>
</dbReference>
<evidence type="ECO:0000256" key="11">
    <source>
        <dbReference type="ARBA" id="ARBA00023304"/>
    </source>
</evidence>
<evidence type="ECO:0000313" key="19">
    <source>
        <dbReference type="Proteomes" id="UP000016566"/>
    </source>
</evidence>
<dbReference type="Pfam" id="PF01063">
    <property type="entry name" value="Aminotran_4"/>
    <property type="match status" value="1"/>
</dbReference>
<evidence type="ECO:0000256" key="10">
    <source>
        <dbReference type="ARBA" id="ARBA00022898"/>
    </source>
</evidence>
<dbReference type="InterPro" id="IPR036038">
    <property type="entry name" value="Aminotransferase-like"/>
</dbReference>
<keyword evidence="9 17" id="KW-0808">Transferase</keyword>
<comment type="pathway">
    <text evidence="3 17">Amino-acid biosynthesis; L-isoleucine biosynthesis; L-isoleucine from 2-oxobutanoate: step 4/4.</text>
</comment>
<dbReference type="EC" id="2.6.1.42" evidence="17"/>
<proteinExistence type="inferred from homology"/>
<comment type="pathway">
    <text evidence="5 17">Amino-acid biosynthesis; L-leucine biosynthesis; L-leucine from 3-methyl-2-oxobutanoate: step 4/4.</text>
</comment>
<evidence type="ECO:0000256" key="16">
    <source>
        <dbReference type="RuleBase" id="RU004516"/>
    </source>
</evidence>
<evidence type="ECO:0000256" key="13">
    <source>
        <dbReference type="ARBA" id="ARBA00048798"/>
    </source>
</evidence>
<name>U3AAQ9_9RHOB</name>
<comment type="caution">
    <text evidence="18">The sequence shown here is derived from an EMBL/GenBank/DDBJ whole genome shotgun (WGS) entry which is preliminary data.</text>
</comment>
<dbReference type="NCBIfam" id="NF005726">
    <property type="entry name" value="PRK07544.1"/>
    <property type="match status" value="1"/>
</dbReference>
<dbReference type="GO" id="GO:0052654">
    <property type="term" value="F:L-leucine-2-oxoglutarate transaminase activity"/>
    <property type="evidence" value="ECO:0007669"/>
    <property type="project" value="RHEA"/>
</dbReference>
<dbReference type="PROSITE" id="PS00770">
    <property type="entry name" value="AA_TRANSFER_CLASS_4"/>
    <property type="match status" value="1"/>
</dbReference>
<comment type="similarity">
    <text evidence="6 15">Belongs to the class-IV pyridoxal-phosphate-dependent aminotransferase family.</text>
</comment>
<dbReference type="FunFam" id="3.20.10.10:FF:000002">
    <property type="entry name" value="D-alanine aminotransferase"/>
    <property type="match status" value="1"/>
</dbReference>
<dbReference type="GO" id="GO:0009097">
    <property type="term" value="P:isoleucine biosynthetic process"/>
    <property type="evidence" value="ECO:0007669"/>
    <property type="project" value="UniProtKB-UniPathway"/>
</dbReference>
<evidence type="ECO:0000256" key="8">
    <source>
        <dbReference type="ARBA" id="ARBA00022605"/>
    </source>
</evidence>
<evidence type="ECO:0000256" key="17">
    <source>
        <dbReference type="RuleBase" id="RU364094"/>
    </source>
</evidence>
<evidence type="ECO:0000256" key="3">
    <source>
        <dbReference type="ARBA" id="ARBA00004824"/>
    </source>
</evidence>
<dbReference type="PANTHER" id="PTHR42743:SF11">
    <property type="entry name" value="AMINODEOXYCHORISMATE LYASE"/>
    <property type="match status" value="1"/>
</dbReference>
<dbReference type="UniPathway" id="UPA00047">
    <property type="reaction ID" value="UER00058"/>
</dbReference>
<dbReference type="InterPro" id="IPR005785">
    <property type="entry name" value="B_amino_transI"/>
</dbReference>
<dbReference type="InterPro" id="IPR043132">
    <property type="entry name" value="BCAT-like_C"/>
</dbReference>
<comment type="cofactor">
    <cofactor evidence="1 16">
        <name>pyridoxal 5'-phosphate</name>
        <dbReference type="ChEBI" id="CHEBI:597326"/>
    </cofactor>
</comment>